<dbReference type="GO" id="GO:0008270">
    <property type="term" value="F:zinc ion binding"/>
    <property type="evidence" value="ECO:0007669"/>
    <property type="project" value="UniProtKB-KW"/>
</dbReference>
<keyword evidence="1" id="KW-0479">Metal-binding</keyword>
<protein>
    <recommendedName>
        <fullName evidence="2">C2H2-type domain-containing protein</fullName>
    </recommendedName>
</protein>
<keyword evidence="1" id="KW-0863">Zinc-finger</keyword>
<dbReference type="PROSITE" id="PS50157">
    <property type="entry name" value="ZINC_FINGER_C2H2_2"/>
    <property type="match status" value="1"/>
</dbReference>
<dbReference type="Proteomes" id="UP001054945">
    <property type="component" value="Unassembled WGS sequence"/>
</dbReference>
<evidence type="ECO:0000313" key="3">
    <source>
        <dbReference type="EMBL" id="GIY79570.1"/>
    </source>
</evidence>
<accession>A0AAV4W9K3</accession>
<keyword evidence="4" id="KW-1185">Reference proteome</keyword>
<gene>
    <name evidence="3" type="primary">AVEN_386_1</name>
    <name evidence="3" type="ORF">CEXT_724631</name>
</gene>
<proteinExistence type="predicted"/>
<reference evidence="3 4" key="1">
    <citation type="submission" date="2021-06" db="EMBL/GenBank/DDBJ databases">
        <title>Caerostris extrusa draft genome.</title>
        <authorList>
            <person name="Kono N."/>
            <person name="Arakawa K."/>
        </authorList>
    </citation>
    <scope>NUCLEOTIDE SEQUENCE [LARGE SCALE GENOMIC DNA]</scope>
</reference>
<organism evidence="3 4">
    <name type="scientific">Caerostris extrusa</name>
    <name type="common">Bark spider</name>
    <name type="synonym">Caerostris bankana</name>
    <dbReference type="NCBI Taxonomy" id="172846"/>
    <lineage>
        <taxon>Eukaryota</taxon>
        <taxon>Metazoa</taxon>
        <taxon>Ecdysozoa</taxon>
        <taxon>Arthropoda</taxon>
        <taxon>Chelicerata</taxon>
        <taxon>Arachnida</taxon>
        <taxon>Araneae</taxon>
        <taxon>Araneomorphae</taxon>
        <taxon>Entelegynae</taxon>
        <taxon>Araneoidea</taxon>
        <taxon>Araneidae</taxon>
        <taxon>Caerostris</taxon>
    </lineage>
</organism>
<comment type="caution">
    <text evidence="3">The sequence shown here is derived from an EMBL/GenBank/DDBJ whole genome shotgun (WGS) entry which is preliminary data.</text>
</comment>
<dbReference type="AlphaFoldDB" id="A0AAV4W9K3"/>
<dbReference type="InterPro" id="IPR036236">
    <property type="entry name" value="Znf_C2H2_sf"/>
</dbReference>
<sequence>MNQRVLFHQIVLPPLLQLWDLQKSEAIKIEPDSLLGMPYLNGCKYPPAFPYGESVAESILDGSFKCETCDASFNNRQRMEIHQTYYCQGKMFGATTSSDTDTEDNTSHTKQTRGRKQDSWGVFGIKHNPLLIILFHRNSFKSAKRWKQDFGKVHTRLYSQLRGTFGCEFLPLSLIRHELLLSLFSGEVSLNGSSLARPEIELVPDERIFWWLHAS</sequence>
<keyword evidence="1" id="KW-0862">Zinc</keyword>
<dbReference type="SUPFAM" id="SSF57667">
    <property type="entry name" value="beta-beta-alpha zinc fingers"/>
    <property type="match status" value="1"/>
</dbReference>
<evidence type="ECO:0000313" key="4">
    <source>
        <dbReference type="Proteomes" id="UP001054945"/>
    </source>
</evidence>
<dbReference type="InterPro" id="IPR013087">
    <property type="entry name" value="Znf_C2H2_type"/>
</dbReference>
<evidence type="ECO:0000256" key="1">
    <source>
        <dbReference type="PROSITE-ProRule" id="PRU00042"/>
    </source>
</evidence>
<feature type="domain" description="C2H2-type" evidence="2">
    <location>
        <begin position="64"/>
        <end position="91"/>
    </location>
</feature>
<evidence type="ECO:0000259" key="2">
    <source>
        <dbReference type="PROSITE" id="PS50157"/>
    </source>
</evidence>
<dbReference type="EMBL" id="BPLR01015904">
    <property type="protein sequence ID" value="GIY79570.1"/>
    <property type="molecule type" value="Genomic_DNA"/>
</dbReference>
<name>A0AAV4W9K3_CAEEX</name>